<reference evidence="3 4" key="1">
    <citation type="journal article" date="2012" name="Science">
        <title>The Paleozoic origin of enzymatic lignin decomposition reconstructed from 31 fungal genomes.</title>
        <authorList>
            <person name="Floudas D."/>
            <person name="Binder M."/>
            <person name="Riley R."/>
            <person name="Barry K."/>
            <person name="Blanchette R.A."/>
            <person name="Henrissat B."/>
            <person name="Martinez A.T."/>
            <person name="Otillar R."/>
            <person name="Spatafora J.W."/>
            <person name="Yadav J.S."/>
            <person name="Aerts A."/>
            <person name="Benoit I."/>
            <person name="Boyd A."/>
            <person name="Carlson A."/>
            <person name="Copeland A."/>
            <person name="Coutinho P.M."/>
            <person name="de Vries R.P."/>
            <person name="Ferreira P."/>
            <person name="Findley K."/>
            <person name="Foster B."/>
            <person name="Gaskell J."/>
            <person name="Glotzer D."/>
            <person name="Gorecki P."/>
            <person name="Heitman J."/>
            <person name="Hesse C."/>
            <person name="Hori C."/>
            <person name="Igarashi K."/>
            <person name="Jurgens J.A."/>
            <person name="Kallen N."/>
            <person name="Kersten P."/>
            <person name="Kohler A."/>
            <person name="Kuees U."/>
            <person name="Kumar T.K.A."/>
            <person name="Kuo A."/>
            <person name="LaButti K."/>
            <person name="Larrondo L.F."/>
            <person name="Lindquist E."/>
            <person name="Ling A."/>
            <person name="Lombard V."/>
            <person name="Lucas S."/>
            <person name="Lundell T."/>
            <person name="Martin R."/>
            <person name="McLaughlin D.J."/>
            <person name="Morgenstern I."/>
            <person name="Morin E."/>
            <person name="Murat C."/>
            <person name="Nagy L.G."/>
            <person name="Nolan M."/>
            <person name="Ohm R.A."/>
            <person name="Patyshakuliyeva A."/>
            <person name="Rokas A."/>
            <person name="Ruiz-Duenas F.J."/>
            <person name="Sabat G."/>
            <person name="Salamov A."/>
            <person name="Samejima M."/>
            <person name="Schmutz J."/>
            <person name="Slot J.C."/>
            <person name="St John F."/>
            <person name="Stenlid J."/>
            <person name="Sun H."/>
            <person name="Sun S."/>
            <person name="Syed K."/>
            <person name="Tsang A."/>
            <person name="Wiebenga A."/>
            <person name="Young D."/>
            <person name="Pisabarro A."/>
            <person name="Eastwood D.C."/>
            <person name="Martin F."/>
            <person name="Cullen D."/>
            <person name="Grigoriev I.V."/>
            <person name="Hibbett D.S."/>
        </authorList>
    </citation>
    <scope>NUCLEOTIDE SEQUENCE</scope>
    <source>
        <strain evidence="4">FP-58527</strain>
    </source>
</reference>
<dbReference type="InParanoid" id="S8FD47"/>
<feature type="transmembrane region" description="Helical" evidence="1">
    <location>
        <begin position="100"/>
        <end position="119"/>
    </location>
</feature>
<evidence type="ECO:0000256" key="1">
    <source>
        <dbReference type="SAM" id="Phobius"/>
    </source>
</evidence>
<protein>
    <recommendedName>
        <fullName evidence="2">DUF6533 domain-containing protein</fullName>
    </recommendedName>
</protein>
<feature type="domain" description="DUF6533" evidence="2">
    <location>
        <begin position="24"/>
        <end position="68"/>
    </location>
</feature>
<organism evidence="3 4">
    <name type="scientific">Fomitopsis schrenkii</name>
    <name type="common">Brown rot fungus</name>
    <dbReference type="NCBI Taxonomy" id="2126942"/>
    <lineage>
        <taxon>Eukaryota</taxon>
        <taxon>Fungi</taxon>
        <taxon>Dikarya</taxon>
        <taxon>Basidiomycota</taxon>
        <taxon>Agaricomycotina</taxon>
        <taxon>Agaricomycetes</taxon>
        <taxon>Polyporales</taxon>
        <taxon>Fomitopsis</taxon>
    </lineage>
</organism>
<dbReference type="EMBL" id="KE504156">
    <property type="protein sequence ID" value="EPS99480.1"/>
    <property type="molecule type" value="Genomic_DNA"/>
</dbReference>
<dbReference type="AlphaFoldDB" id="S8FD47"/>
<feature type="transmembrane region" description="Helical" evidence="1">
    <location>
        <begin position="126"/>
        <end position="145"/>
    </location>
</feature>
<evidence type="ECO:0000313" key="3">
    <source>
        <dbReference type="EMBL" id="EPS99480.1"/>
    </source>
</evidence>
<keyword evidence="1" id="KW-1133">Transmembrane helix</keyword>
<gene>
    <name evidence="3" type="ORF">FOMPIDRAFT_110410</name>
</gene>
<dbReference type="Proteomes" id="UP000015241">
    <property type="component" value="Unassembled WGS sequence"/>
</dbReference>
<keyword evidence="4" id="KW-1185">Reference proteome</keyword>
<sequence length="358" mass="38935">MASADAQAQEIARILETSFTSSLCYLSSFVIVIYDQCLVFEQEVALIWQRKLSAVTIMYTTLRLMILLTFACWIIDSYVTGCEVLSSLLLKGYVVDVLNSVFLAITSLNSSAISAFRIYAIDGFDWRAPVVVFVMLNTNTAIVVVMPDPIGCVIYQAHPELLQRFSYATLVATTLGNALVLVITWRKTFTLKRLADASNTNASLSTLLLRDGSLYFAVGLLLNVCNGLVQVFLTSAFVGMSAFVSTLDVILLTRLLLNLREAALIPDLQSDGTVLSDMQFPEFLSGIGGSVVYGVGEDSDLDPLDDEWSGEESDVFELSGLNDGCGVQKGSQQADEETTLRLSGAYAAPWQSPVCPDA</sequence>
<dbReference type="Pfam" id="PF20151">
    <property type="entry name" value="DUF6533"/>
    <property type="match status" value="1"/>
</dbReference>
<feature type="transmembrane region" description="Helical" evidence="1">
    <location>
        <begin position="61"/>
        <end position="80"/>
    </location>
</feature>
<evidence type="ECO:0000313" key="4">
    <source>
        <dbReference type="Proteomes" id="UP000015241"/>
    </source>
</evidence>
<dbReference type="OrthoDB" id="3038503at2759"/>
<accession>S8FD47</accession>
<dbReference type="HOGENOM" id="CLU_053360_1_1_1"/>
<feature type="transmembrane region" description="Helical" evidence="1">
    <location>
        <begin position="214"/>
        <end position="233"/>
    </location>
</feature>
<dbReference type="InterPro" id="IPR045340">
    <property type="entry name" value="DUF6533"/>
</dbReference>
<feature type="transmembrane region" description="Helical" evidence="1">
    <location>
        <begin position="165"/>
        <end position="185"/>
    </location>
</feature>
<name>S8FD47_FOMSC</name>
<keyword evidence="1" id="KW-0472">Membrane</keyword>
<keyword evidence="1" id="KW-0812">Transmembrane</keyword>
<evidence type="ECO:0000259" key="2">
    <source>
        <dbReference type="Pfam" id="PF20151"/>
    </source>
</evidence>
<proteinExistence type="predicted"/>